<proteinExistence type="predicted"/>
<dbReference type="OrthoDB" id="2654667at2"/>
<protein>
    <submittedName>
        <fullName evidence="1">Uncharacterized protein</fullName>
    </submittedName>
</protein>
<dbReference type="InterPro" id="IPR025673">
    <property type="entry name" value="PCYCGC"/>
</dbReference>
<keyword evidence="2" id="KW-1185">Reference proteome</keyword>
<evidence type="ECO:0000313" key="1">
    <source>
        <dbReference type="EMBL" id="RXI98341.1"/>
    </source>
</evidence>
<evidence type="ECO:0000313" key="2">
    <source>
        <dbReference type="Proteomes" id="UP000290649"/>
    </source>
</evidence>
<gene>
    <name evidence="1" type="ORF">DS745_18630</name>
</gene>
<dbReference type="Proteomes" id="UP000290649">
    <property type="component" value="Unassembled WGS sequence"/>
</dbReference>
<dbReference type="AlphaFoldDB" id="A0A4Q0VQF0"/>
<dbReference type="EMBL" id="QOUX01000046">
    <property type="protein sequence ID" value="RXI98341.1"/>
    <property type="molecule type" value="Genomic_DNA"/>
</dbReference>
<dbReference type="Pfam" id="PF13798">
    <property type="entry name" value="PCYCGC"/>
    <property type="match status" value="1"/>
</dbReference>
<comment type="caution">
    <text evidence="1">The sequence shown here is derived from an EMBL/GenBank/DDBJ whole genome shotgun (WGS) entry which is preliminary data.</text>
</comment>
<organism evidence="1 2">
    <name type="scientific">Anaerobacillus alkaliphilus</name>
    <dbReference type="NCBI Taxonomy" id="1548597"/>
    <lineage>
        <taxon>Bacteria</taxon>
        <taxon>Bacillati</taxon>
        <taxon>Bacillota</taxon>
        <taxon>Bacilli</taxon>
        <taxon>Bacillales</taxon>
        <taxon>Bacillaceae</taxon>
        <taxon>Anaerobacillus</taxon>
    </lineage>
</organism>
<reference evidence="1 2" key="1">
    <citation type="journal article" date="2019" name="Int. J. Syst. Evol. Microbiol.">
        <title>Anaerobacillus alkaliphilus sp. nov., a novel alkaliphilic and moderately halophilic bacterium.</title>
        <authorList>
            <person name="Borsodi A.K."/>
            <person name="Aszalos J.M."/>
            <person name="Bihari P."/>
            <person name="Nagy I."/>
            <person name="Schumann P."/>
            <person name="Sproer C."/>
            <person name="Kovacs A.L."/>
            <person name="Boka K."/>
            <person name="Dobosy P."/>
            <person name="Ovari M."/>
            <person name="Szili-Kovacs T."/>
            <person name="Toth E."/>
        </authorList>
    </citation>
    <scope>NUCLEOTIDE SEQUENCE [LARGE SCALE GENOMIC DNA]</scope>
    <source>
        <strain evidence="1 2">B16-10</strain>
    </source>
</reference>
<sequence>MCIEIALDVQKLHEQGVSLVDIRNYIDESYSKFAEPTPTPHPHGH</sequence>
<accession>A0A4Q0VQF0</accession>
<name>A0A4Q0VQF0_9BACI</name>